<dbReference type="EMBL" id="BAABAT010000046">
    <property type="protein sequence ID" value="GAA4261478.1"/>
    <property type="molecule type" value="Genomic_DNA"/>
</dbReference>
<dbReference type="Proteomes" id="UP001500620">
    <property type="component" value="Unassembled WGS sequence"/>
</dbReference>
<proteinExistence type="predicted"/>
<sequence length="54" mass="5598">MPDGLQVAQDGYLLTPVTGSLAVGDARPFAFRVLGPDGNPVTEYTTSHDKGPAP</sequence>
<name>A0ABP8DQ03_9ACTN</name>
<accession>A0ABP8DQ03</accession>
<dbReference type="RefSeq" id="WP_345138386.1">
    <property type="nucleotide sequence ID" value="NZ_BAABAT010000046.1"/>
</dbReference>
<feature type="region of interest" description="Disordered" evidence="1">
    <location>
        <begin position="35"/>
        <end position="54"/>
    </location>
</feature>
<gene>
    <name evidence="2" type="ORF">GCM10022255_094220</name>
</gene>
<protein>
    <submittedName>
        <fullName evidence="2">Uncharacterized protein</fullName>
    </submittedName>
</protein>
<comment type="caution">
    <text evidence="2">The sequence shown here is derived from an EMBL/GenBank/DDBJ whole genome shotgun (WGS) entry which is preliminary data.</text>
</comment>
<evidence type="ECO:0000256" key="1">
    <source>
        <dbReference type="SAM" id="MobiDB-lite"/>
    </source>
</evidence>
<organism evidence="2 3">
    <name type="scientific">Dactylosporangium darangshiense</name>
    <dbReference type="NCBI Taxonomy" id="579108"/>
    <lineage>
        <taxon>Bacteria</taxon>
        <taxon>Bacillati</taxon>
        <taxon>Actinomycetota</taxon>
        <taxon>Actinomycetes</taxon>
        <taxon>Micromonosporales</taxon>
        <taxon>Micromonosporaceae</taxon>
        <taxon>Dactylosporangium</taxon>
    </lineage>
</organism>
<keyword evidence="3" id="KW-1185">Reference proteome</keyword>
<reference evidence="3" key="1">
    <citation type="journal article" date="2019" name="Int. J. Syst. Evol. Microbiol.">
        <title>The Global Catalogue of Microorganisms (GCM) 10K type strain sequencing project: providing services to taxonomists for standard genome sequencing and annotation.</title>
        <authorList>
            <consortium name="The Broad Institute Genomics Platform"/>
            <consortium name="The Broad Institute Genome Sequencing Center for Infectious Disease"/>
            <person name="Wu L."/>
            <person name="Ma J."/>
        </authorList>
    </citation>
    <scope>NUCLEOTIDE SEQUENCE [LARGE SCALE GENOMIC DNA]</scope>
    <source>
        <strain evidence="3">JCM 17441</strain>
    </source>
</reference>
<evidence type="ECO:0000313" key="3">
    <source>
        <dbReference type="Proteomes" id="UP001500620"/>
    </source>
</evidence>
<evidence type="ECO:0000313" key="2">
    <source>
        <dbReference type="EMBL" id="GAA4261478.1"/>
    </source>
</evidence>